<dbReference type="InterPro" id="IPR037103">
    <property type="entry name" value="Tubulin/FtsZ-like_C"/>
</dbReference>
<sequence length="139" mass="14408">MQAAISAISSPLLDIGIEKATGVVWNITGPADMTLFEVNEAAETIYELVDPNANLIFGAVVDPALGDAVMITIMATGFGAVEHSIGALRNERTVSRASPAVPATPLPSSMGRAPPEPVMGGGGGIEIPAFLRRRRLQGK</sequence>
<evidence type="ECO:0000259" key="4">
    <source>
        <dbReference type="SMART" id="SM00865"/>
    </source>
</evidence>
<dbReference type="InterPro" id="IPR008280">
    <property type="entry name" value="Tub_FtsZ_C"/>
</dbReference>
<dbReference type="SMART" id="SM00865">
    <property type="entry name" value="Tubulin_C"/>
    <property type="match status" value="1"/>
</dbReference>
<dbReference type="PANTHER" id="PTHR30314">
    <property type="entry name" value="CELL DIVISION PROTEIN FTSZ-RELATED"/>
    <property type="match status" value="1"/>
</dbReference>
<dbReference type="Pfam" id="PF12327">
    <property type="entry name" value="FtsZ_C"/>
    <property type="match status" value="1"/>
</dbReference>
<keyword evidence="1" id="KW-0547">Nucleotide-binding</keyword>
<dbReference type="PANTHER" id="PTHR30314:SF3">
    <property type="entry name" value="MITOCHONDRIAL DIVISION PROTEIN FSZA"/>
    <property type="match status" value="1"/>
</dbReference>
<proteinExistence type="predicted"/>
<evidence type="ECO:0000256" key="3">
    <source>
        <dbReference type="SAM" id="MobiDB-lite"/>
    </source>
</evidence>
<evidence type="ECO:0000313" key="6">
    <source>
        <dbReference type="Proteomes" id="UP000815325"/>
    </source>
</evidence>
<dbReference type="Proteomes" id="UP000815325">
    <property type="component" value="Unassembled WGS sequence"/>
</dbReference>
<accession>A0ABQ7FSN0</accession>
<protein>
    <submittedName>
        <fullName evidence="5">FtsZ family, C-terminal domain-containing protein</fullName>
    </submittedName>
</protein>
<gene>
    <name evidence="5" type="ORF">DUNSADRAFT_9044</name>
</gene>
<evidence type="ECO:0000256" key="2">
    <source>
        <dbReference type="ARBA" id="ARBA00023134"/>
    </source>
</evidence>
<dbReference type="SUPFAM" id="SSF55307">
    <property type="entry name" value="Tubulin C-terminal domain-like"/>
    <property type="match status" value="1"/>
</dbReference>
<dbReference type="Gene3D" id="3.30.1330.20">
    <property type="entry name" value="Tubulin/FtsZ, C-terminal domain"/>
    <property type="match status" value="1"/>
</dbReference>
<feature type="non-terminal residue" evidence="5">
    <location>
        <position position="1"/>
    </location>
</feature>
<reference evidence="5" key="1">
    <citation type="submission" date="2017-08" db="EMBL/GenBank/DDBJ databases">
        <authorList>
            <person name="Polle J.E."/>
            <person name="Barry K."/>
            <person name="Cushman J."/>
            <person name="Schmutz J."/>
            <person name="Tran D."/>
            <person name="Hathwaick L.T."/>
            <person name="Yim W.C."/>
            <person name="Jenkins J."/>
            <person name="Mckie-Krisberg Z.M."/>
            <person name="Prochnik S."/>
            <person name="Lindquist E."/>
            <person name="Dockter R.B."/>
            <person name="Adam C."/>
            <person name="Molina H."/>
            <person name="Bunkerborg J."/>
            <person name="Jin E."/>
            <person name="Buchheim M."/>
            <person name="Magnuson J."/>
        </authorList>
    </citation>
    <scope>NUCLEOTIDE SEQUENCE</scope>
    <source>
        <strain evidence="5">CCAP 19/18</strain>
    </source>
</reference>
<comment type="caution">
    <text evidence="5">The sequence shown here is derived from an EMBL/GenBank/DDBJ whole genome shotgun (WGS) entry which is preliminary data.</text>
</comment>
<evidence type="ECO:0000313" key="5">
    <source>
        <dbReference type="EMBL" id="KAF5825517.1"/>
    </source>
</evidence>
<dbReference type="InterPro" id="IPR018316">
    <property type="entry name" value="Tubulin/FtsZ_2-layer-sand-dom"/>
</dbReference>
<keyword evidence="2" id="KW-0342">GTP-binding</keyword>
<organism evidence="5 6">
    <name type="scientific">Dunaliella salina</name>
    <name type="common">Green alga</name>
    <name type="synonym">Protococcus salinus</name>
    <dbReference type="NCBI Taxonomy" id="3046"/>
    <lineage>
        <taxon>Eukaryota</taxon>
        <taxon>Viridiplantae</taxon>
        <taxon>Chlorophyta</taxon>
        <taxon>core chlorophytes</taxon>
        <taxon>Chlorophyceae</taxon>
        <taxon>CS clade</taxon>
        <taxon>Chlamydomonadales</taxon>
        <taxon>Dunaliellaceae</taxon>
        <taxon>Dunaliella</taxon>
    </lineage>
</organism>
<evidence type="ECO:0000256" key="1">
    <source>
        <dbReference type="ARBA" id="ARBA00022741"/>
    </source>
</evidence>
<dbReference type="InterPro" id="IPR024757">
    <property type="entry name" value="FtsZ_C"/>
</dbReference>
<keyword evidence="6" id="KW-1185">Reference proteome</keyword>
<name>A0ABQ7FSN0_DUNSA</name>
<feature type="region of interest" description="Disordered" evidence="3">
    <location>
        <begin position="93"/>
        <end position="113"/>
    </location>
</feature>
<dbReference type="EMBL" id="MU072716">
    <property type="protein sequence ID" value="KAF5825517.1"/>
    <property type="molecule type" value="Genomic_DNA"/>
</dbReference>
<feature type="domain" description="Tubulin/FtsZ 2-layer sandwich" evidence="4">
    <location>
        <begin position="1"/>
        <end position="87"/>
    </location>
</feature>
<dbReference type="InterPro" id="IPR045061">
    <property type="entry name" value="FtsZ/CetZ"/>
</dbReference>